<gene>
    <name evidence="2" type="ORF">C1SCF055_LOCUS15185</name>
</gene>
<accession>A0A9P1FV56</accession>
<keyword evidence="1" id="KW-0812">Transmembrane</keyword>
<comment type="caution">
    <text evidence="2">The sequence shown here is derived from an EMBL/GenBank/DDBJ whole genome shotgun (WGS) entry which is preliminary data.</text>
</comment>
<evidence type="ECO:0000313" key="2">
    <source>
        <dbReference type="EMBL" id="CAI3987950.1"/>
    </source>
</evidence>
<dbReference type="EMBL" id="CAMXCT010001223">
    <property type="protein sequence ID" value="CAI3987950.1"/>
    <property type="molecule type" value="Genomic_DNA"/>
</dbReference>
<reference evidence="3" key="2">
    <citation type="submission" date="2024-04" db="EMBL/GenBank/DDBJ databases">
        <authorList>
            <person name="Chen Y."/>
            <person name="Shah S."/>
            <person name="Dougan E. K."/>
            <person name="Thang M."/>
            <person name="Chan C."/>
        </authorList>
    </citation>
    <scope>NUCLEOTIDE SEQUENCE [LARGE SCALE GENOMIC DNA]</scope>
</reference>
<evidence type="ECO:0000256" key="1">
    <source>
        <dbReference type="SAM" id="Phobius"/>
    </source>
</evidence>
<sequence length="134" mass="15222">MAVDGDGQVFVSVLERRSVMAVDERGEEEPNLTWTSRRCSISAFRIVGGLSVAALVVVAWQRFSSGHRFENFEGFEGRVDGSPSMPLMQKWLPIHQSEVLPYDQWVKAWHVKVGRLTDVVYHTYSNHPEFVKDG</sequence>
<name>A0A9P1FV56_9DINO</name>
<protein>
    <submittedName>
        <fullName evidence="2">Uncharacterized protein</fullName>
    </submittedName>
</protein>
<dbReference type="Proteomes" id="UP001152797">
    <property type="component" value="Unassembled WGS sequence"/>
</dbReference>
<keyword evidence="4" id="KW-1185">Reference proteome</keyword>
<proteinExistence type="predicted"/>
<reference evidence="2" key="1">
    <citation type="submission" date="2022-10" db="EMBL/GenBank/DDBJ databases">
        <authorList>
            <person name="Chen Y."/>
            <person name="Dougan E. K."/>
            <person name="Chan C."/>
            <person name="Rhodes N."/>
            <person name="Thang M."/>
        </authorList>
    </citation>
    <scope>NUCLEOTIDE SEQUENCE</scope>
</reference>
<dbReference type="AlphaFoldDB" id="A0A9P1FV56"/>
<feature type="transmembrane region" description="Helical" evidence="1">
    <location>
        <begin position="41"/>
        <end position="60"/>
    </location>
</feature>
<dbReference type="EMBL" id="CAMXCT030001223">
    <property type="protein sequence ID" value="CAL4775262.1"/>
    <property type="molecule type" value="Genomic_DNA"/>
</dbReference>
<dbReference type="EMBL" id="CAMXCT020001223">
    <property type="protein sequence ID" value="CAL1141325.1"/>
    <property type="molecule type" value="Genomic_DNA"/>
</dbReference>
<evidence type="ECO:0000313" key="3">
    <source>
        <dbReference type="EMBL" id="CAL1141325.1"/>
    </source>
</evidence>
<keyword evidence="1" id="KW-0472">Membrane</keyword>
<keyword evidence="1" id="KW-1133">Transmembrane helix</keyword>
<evidence type="ECO:0000313" key="4">
    <source>
        <dbReference type="Proteomes" id="UP001152797"/>
    </source>
</evidence>
<organism evidence="2">
    <name type="scientific">Cladocopium goreaui</name>
    <dbReference type="NCBI Taxonomy" id="2562237"/>
    <lineage>
        <taxon>Eukaryota</taxon>
        <taxon>Sar</taxon>
        <taxon>Alveolata</taxon>
        <taxon>Dinophyceae</taxon>
        <taxon>Suessiales</taxon>
        <taxon>Symbiodiniaceae</taxon>
        <taxon>Cladocopium</taxon>
    </lineage>
</organism>